<feature type="compositionally biased region" description="Basic and acidic residues" evidence="1">
    <location>
        <begin position="97"/>
        <end position="111"/>
    </location>
</feature>
<reference evidence="3 4" key="1">
    <citation type="submission" date="2014-11" db="EMBL/GenBank/DDBJ databases">
        <authorList>
            <person name="Zhu J."/>
            <person name="Qi W."/>
            <person name="Song R."/>
        </authorList>
    </citation>
    <scope>NUCLEOTIDE SEQUENCE [LARGE SCALE GENOMIC DNA]</scope>
</reference>
<dbReference type="InParanoid" id="A0A0G4EBG1"/>
<feature type="region of interest" description="Disordered" evidence="1">
    <location>
        <begin position="268"/>
        <end position="305"/>
    </location>
</feature>
<dbReference type="Pfam" id="PF12872">
    <property type="entry name" value="OST-HTH"/>
    <property type="match status" value="1"/>
</dbReference>
<feature type="compositionally biased region" description="Polar residues" evidence="1">
    <location>
        <begin position="35"/>
        <end position="57"/>
    </location>
</feature>
<feature type="compositionally biased region" description="Pro residues" evidence="1">
    <location>
        <begin position="877"/>
        <end position="888"/>
    </location>
</feature>
<dbReference type="Pfam" id="PF14418">
    <property type="entry name" value="OHA"/>
    <property type="match status" value="1"/>
</dbReference>
<gene>
    <name evidence="3" type="ORF">Vbra_6885</name>
</gene>
<feature type="compositionally biased region" description="Basic residues" evidence="1">
    <location>
        <begin position="136"/>
        <end position="146"/>
    </location>
</feature>
<feature type="region of interest" description="Disordered" evidence="1">
    <location>
        <begin position="219"/>
        <end position="238"/>
    </location>
</feature>
<sequence>MMQSGSWHAPPFYGDAYSAYSDPFIDSAHFYPSQAADSPHSSYDGFSSGRQQQQQPTVPFWTDEGDLSPLDAPPYHFFPYSERQHENAPPFMVPAAGRDDGPNGWERRDHSGSPGVTNGHRGPLPPPRHTTFNSKGRGRTHSHGHGRTTQWPPPPPFKPKEGAAPHATVFTNATVFRASYCSCGFSRQDHISILQSLVRELYAQQIRPLSSEVRRRLERMRHHRSDKGGRGAEEGGQRTTTSVCCCGYLHQHFLDLCSQTPDVFQVSQVGSSSSSSHGDDSSPNTRASGSGGAGGGGGGSHGRDAHIYLQQTPEGFEGFIDPSGSVIPYDYSCGYFGVLLLYILDKMRVAANQIARGQGTLGAGIGMGALGGFGGGRFLMASEIKRSGPPLLRGLTLGRLCQLIQLTLDLNLAGYDNNCIKPLVACSPLTRALWARANQRFQTELLKSSNHPPQPSVTPPFRAESDDACVGGSLMLHPGMSGEALRVAQIKRKLAEMLETHPRGVCLSQVRELYRLKHGENLHFQSLGFTKLAVFLQERMSDVCHIVPFQHQVASDSGGGGTTTQQPGDVSFRQDPFRHIVKPGPAPLLPTPPAHPSIELIPPFSILEDAPSPMPTGDPPDDAARERRALMWTGAEGTDASRAVRGLEHFYQAQLKYEYPQLAGPTLRGNHEPLDKVSGASEWRSAIVGALKGYHWSATLSHEHWQAFPSLPVLPALPHPLPRAKCLSVCDGDESAAGPPSPPPFHPASVLTATAKDNDQQHHQPRVFGASAAVRREDACGDSGDCGHEIPLVQALSLSLPPLLFNGKARASHRTTEALPSSKRHATRLSTTTTTTTSSSSTAHPSPPLALLSRRSSPSASNRPSQVETLSASPSDYPLPPPSPPLGPPTTRVDMLPDVKTIVGRYHSMLQSREMPSQSALDPREISIKLPPEMLQRRWLQGGPEGGRRARETDMATMPMLLPIEHDDGEGKGRAVAECVALWGCDGDQ</sequence>
<dbReference type="Gene3D" id="3.30.420.610">
    <property type="entry name" value="LOTUS domain-like"/>
    <property type="match status" value="1"/>
</dbReference>
<feature type="compositionally biased region" description="Basic and acidic residues" evidence="1">
    <location>
        <begin position="226"/>
        <end position="236"/>
    </location>
</feature>
<feature type="region of interest" description="Disordered" evidence="1">
    <location>
        <begin position="811"/>
        <end position="892"/>
    </location>
</feature>
<accession>A0A0G4EBG1</accession>
<evidence type="ECO:0000259" key="2">
    <source>
        <dbReference type="PROSITE" id="PS51644"/>
    </source>
</evidence>
<evidence type="ECO:0000313" key="4">
    <source>
        <dbReference type="Proteomes" id="UP000041254"/>
    </source>
</evidence>
<feature type="region of interest" description="Disordered" evidence="1">
    <location>
        <begin position="34"/>
        <end position="66"/>
    </location>
</feature>
<dbReference type="PROSITE" id="PS51644">
    <property type="entry name" value="HTH_OST"/>
    <property type="match status" value="1"/>
</dbReference>
<feature type="region of interest" description="Disordered" evidence="1">
    <location>
        <begin position="731"/>
        <end position="750"/>
    </location>
</feature>
<feature type="compositionally biased region" description="Gly residues" evidence="1">
    <location>
        <begin position="289"/>
        <end position="300"/>
    </location>
</feature>
<dbReference type="AlphaFoldDB" id="A0A0G4EBG1"/>
<dbReference type="VEuPathDB" id="CryptoDB:Vbra_6885"/>
<dbReference type="Proteomes" id="UP000041254">
    <property type="component" value="Unassembled WGS sequence"/>
</dbReference>
<evidence type="ECO:0000256" key="1">
    <source>
        <dbReference type="SAM" id="MobiDB-lite"/>
    </source>
</evidence>
<dbReference type="EMBL" id="CDMY01000091">
    <property type="protein sequence ID" value="CEL92607.1"/>
    <property type="molecule type" value="Genomic_DNA"/>
</dbReference>
<dbReference type="CDD" id="cd08824">
    <property type="entry name" value="LOTUS"/>
    <property type="match status" value="1"/>
</dbReference>
<feature type="compositionally biased region" description="Low complexity" evidence="1">
    <location>
        <begin position="828"/>
        <end position="861"/>
    </location>
</feature>
<dbReference type="InterPro" id="IPR041966">
    <property type="entry name" value="LOTUS-like"/>
</dbReference>
<protein>
    <recommendedName>
        <fullName evidence="2">HTH OST-type domain-containing protein</fullName>
    </recommendedName>
</protein>
<dbReference type="InterPro" id="IPR025605">
    <property type="entry name" value="OST-HTH/LOTUS_dom"/>
</dbReference>
<proteinExistence type="predicted"/>
<keyword evidence="4" id="KW-1185">Reference proteome</keyword>
<name>A0A0G4EBG1_VITBC</name>
<organism evidence="3 4">
    <name type="scientific">Vitrella brassicaformis (strain CCMP3155)</name>
    <dbReference type="NCBI Taxonomy" id="1169540"/>
    <lineage>
        <taxon>Eukaryota</taxon>
        <taxon>Sar</taxon>
        <taxon>Alveolata</taxon>
        <taxon>Colpodellida</taxon>
        <taxon>Vitrellaceae</taxon>
        <taxon>Vitrella</taxon>
    </lineage>
</organism>
<evidence type="ECO:0000313" key="3">
    <source>
        <dbReference type="EMBL" id="CEL92607.1"/>
    </source>
</evidence>
<dbReference type="InterPro" id="IPR025677">
    <property type="entry name" value="OST-HTH-assoc_dom"/>
</dbReference>
<feature type="domain" description="HTH OST-type" evidence="2">
    <location>
        <begin position="486"/>
        <end position="569"/>
    </location>
</feature>
<feature type="region of interest" description="Disordered" evidence="1">
    <location>
        <begin position="87"/>
        <end position="164"/>
    </location>
</feature>